<evidence type="ECO:0000313" key="2">
    <source>
        <dbReference type="Proteomes" id="UP001224781"/>
    </source>
</evidence>
<keyword evidence="2" id="KW-1185">Reference proteome</keyword>
<evidence type="ECO:0000313" key="1">
    <source>
        <dbReference type="EMBL" id="MDQ1185609.1"/>
    </source>
</evidence>
<sequence>MALAHRANPNATLLGVRGRSTEEDVARWFRRFGDLNFDQKDIASEAEAFAAFLEGATQSYGIDRATLSFIGHSNGANFLAAFFALHPEWAADALLLRPMQVLEHWPAVDFGSKRFLLAAGETDRHRDKAHALAGILKGSGAEVEVRILPNNHDLGFEDVELAKEWVTARNVQ</sequence>
<reference evidence="1 2" key="1">
    <citation type="submission" date="2023-07" db="EMBL/GenBank/DDBJ databases">
        <title>Functional and genomic diversity of the sorghum phyllosphere microbiome.</title>
        <authorList>
            <person name="Shade A."/>
        </authorList>
    </citation>
    <scope>NUCLEOTIDE SEQUENCE [LARGE SCALE GENOMIC DNA]</scope>
    <source>
        <strain evidence="1 2">SORGH_AS_1126</strain>
    </source>
</reference>
<proteinExistence type="predicted"/>
<protein>
    <submittedName>
        <fullName evidence="1">Esterase</fullName>
    </submittedName>
</protein>
<dbReference type="InterPro" id="IPR029058">
    <property type="entry name" value="AB_hydrolase_fold"/>
</dbReference>
<dbReference type="EMBL" id="JAUTBL010000002">
    <property type="protein sequence ID" value="MDQ1185609.1"/>
    <property type="molecule type" value="Genomic_DNA"/>
</dbReference>
<gene>
    <name evidence="1" type="ORF">QE408_002752</name>
</gene>
<dbReference type="SUPFAM" id="SSF53474">
    <property type="entry name" value="alpha/beta-Hydrolases"/>
    <property type="match status" value="1"/>
</dbReference>
<accession>A0ABU0UKY4</accession>
<comment type="caution">
    <text evidence="1">The sequence shown here is derived from an EMBL/GenBank/DDBJ whole genome shotgun (WGS) entry which is preliminary data.</text>
</comment>
<name>A0ABU0UKY4_9HYPH</name>
<organism evidence="1 2">
    <name type="scientific">Agrobacterium larrymoorei</name>
    <dbReference type="NCBI Taxonomy" id="160699"/>
    <lineage>
        <taxon>Bacteria</taxon>
        <taxon>Pseudomonadati</taxon>
        <taxon>Pseudomonadota</taxon>
        <taxon>Alphaproteobacteria</taxon>
        <taxon>Hyphomicrobiales</taxon>
        <taxon>Rhizobiaceae</taxon>
        <taxon>Rhizobium/Agrobacterium group</taxon>
        <taxon>Agrobacterium</taxon>
    </lineage>
</organism>
<dbReference type="Gene3D" id="3.40.50.1820">
    <property type="entry name" value="alpha/beta hydrolase"/>
    <property type="match status" value="1"/>
</dbReference>
<dbReference type="Proteomes" id="UP001224781">
    <property type="component" value="Unassembled WGS sequence"/>
</dbReference>